<keyword evidence="1" id="KW-0472">Membrane</keyword>
<reference evidence="4" key="1">
    <citation type="submission" date="2012-06" db="EMBL/GenBank/DDBJ databases">
        <title>Complete sequence of chromosome of Desulfomonile tiedjei DSM 6799.</title>
        <authorList>
            <person name="Lucas S."/>
            <person name="Copeland A."/>
            <person name="Lapidus A."/>
            <person name="Glavina del Rio T."/>
            <person name="Dalin E."/>
            <person name="Tice H."/>
            <person name="Bruce D."/>
            <person name="Goodwin L."/>
            <person name="Pitluck S."/>
            <person name="Peters L."/>
            <person name="Ovchinnikova G."/>
            <person name="Zeytun A."/>
            <person name="Lu M."/>
            <person name="Kyrpides N."/>
            <person name="Mavromatis K."/>
            <person name="Ivanova N."/>
            <person name="Brettin T."/>
            <person name="Detter J.C."/>
            <person name="Han C."/>
            <person name="Larimer F."/>
            <person name="Land M."/>
            <person name="Hauser L."/>
            <person name="Markowitz V."/>
            <person name="Cheng J.-F."/>
            <person name="Hugenholtz P."/>
            <person name="Woyke T."/>
            <person name="Wu D."/>
            <person name="Spring S."/>
            <person name="Schroeder M."/>
            <person name="Brambilla E."/>
            <person name="Klenk H.-P."/>
            <person name="Eisen J.A."/>
        </authorList>
    </citation>
    <scope>NUCLEOTIDE SEQUENCE [LARGE SCALE GENOMIC DNA]</scope>
    <source>
        <strain evidence="4">ATCC 49306 / DSM 6799 / DCB-1</strain>
    </source>
</reference>
<sequence>MVLHNWPNPIQIGMTEKSGSDSNISVWALIYSFGIFTAFLFLIFVEWERYSIAAGTQFASLNPADQIALAILLLAKTLAILTPSFLICEILLLFKFTRASKVFFSCSLIVVYYFMICDLVLYGFAGYHVFDPIFYFIDMLRSPDQKIWQWAGDKLNSEVGLVLLIFTIGVPLCFLCFEYFFKKIPAHITNCRLLRPSYSLAFLLSFVVIMPTVWLKCFNNKPCLDRFLRTLPLLPDWREVLEHMAFDEMVVIPSAHADIDRAIPRPDASTTWRDDGSTLRDGAFARLFNPLKDSLAMKVFTETVKPSPVDVRAKIEAKDLPNIALIIFESLRPDAVSPEGMKEIHMWAEGGLRLENHFSGSNCSHLGLFSLFYGRNASGYDQTLENKIPPQMLHSLRRSGYEITFLTSGEVKGFRRVDKFLNTEYCDNVVAHNEYLNGMNDWPDSDRRKLRQFVSIMNARKDRPQFVFFYLVSSHYGYAFPPEFQIHDETPSLLHFFDLQSQVQNHKNRYANSLLFLQSELLKSLNCLDPNKTVVVLTADHGESMGEDGVFTHGSRMSDVQMRVPCIMVGSGIAPQEIKVPTTHADVFPTLFHAIAGKHVPIDGCQGRDLLEARDRPNEIAVAPSIGPGWEGFMIIRDNERILCRTKTKGMRKPVIEFDGIMDEFGQYELKMGLGGTIRYGQ</sequence>
<dbReference type="SUPFAM" id="SSF53649">
    <property type="entry name" value="Alkaline phosphatase-like"/>
    <property type="match status" value="1"/>
</dbReference>
<feature type="transmembrane region" description="Helical" evidence="1">
    <location>
        <begin position="67"/>
        <end position="94"/>
    </location>
</feature>
<dbReference type="STRING" id="706587.Desti_2407"/>
<dbReference type="eggNOG" id="COG3083">
    <property type="taxonomic scope" value="Bacteria"/>
</dbReference>
<gene>
    <name evidence="3" type="ordered locus">Desti_2407</name>
</gene>
<dbReference type="InterPro" id="IPR017850">
    <property type="entry name" value="Alkaline_phosphatase_core_sf"/>
</dbReference>
<dbReference type="PANTHER" id="PTHR43751">
    <property type="entry name" value="SULFATASE"/>
    <property type="match status" value="1"/>
</dbReference>
<dbReference type="GO" id="GO:0016787">
    <property type="term" value="F:hydrolase activity"/>
    <property type="evidence" value="ECO:0007669"/>
    <property type="project" value="UniProtKB-KW"/>
</dbReference>
<feature type="transmembrane region" description="Helical" evidence="1">
    <location>
        <begin position="193"/>
        <end position="215"/>
    </location>
</feature>
<keyword evidence="4" id="KW-1185">Reference proteome</keyword>
<dbReference type="InterPro" id="IPR052701">
    <property type="entry name" value="GAG_Ulvan_Degrading_Sulfatases"/>
</dbReference>
<accession>I4C698</accession>
<evidence type="ECO:0000313" key="3">
    <source>
        <dbReference type="EMBL" id="AFM25089.1"/>
    </source>
</evidence>
<dbReference type="EMBL" id="CP003360">
    <property type="protein sequence ID" value="AFM25089.1"/>
    <property type="molecule type" value="Genomic_DNA"/>
</dbReference>
<evidence type="ECO:0000313" key="4">
    <source>
        <dbReference type="Proteomes" id="UP000006055"/>
    </source>
</evidence>
<dbReference type="HOGENOM" id="CLU_403213_0_0_7"/>
<dbReference type="Proteomes" id="UP000006055">
    <property type="component" value="Chromosome"/>
</dbReference>
<dbReference type="PANTHER" id="PTHR43751:SF3">
    <property type="entry name" value="SULFATASE N-TERMINAL DOMAIN-CONTAINING PROTEIN"/>
    <property type="match status" value="1"/>
</dbReference>
<dbReference type="InterPro" id="IPR000917">
    <property type="entry name" value="Sulfatase_N"/>
</dbReference>
<feature type="transmembrane region" description="Helical" evidence="1">
    <location>
        <begin position="159"/>
        <end position="181"/>
    </location>
</feature>
<name>I4C698_DESTA</name>
<dbReference type="AlphaFoldDB" id="I4C698"/>
<feature type="transmembrane region" description="Helical" evidence="1">
    <location>
        <begin position="106"/>
        <end position="130"/>
    </location>
</feature>
<dbReference type="KEGG" id="dti:Desti_2407"/>
<keyword evidence="1" id="KW-0812">Transmembrane</keyword>
<dbReference type="Pfam" id="PF00884">
    <property type="entry name" value="Sulfatase"/>
    <property type="match status" value="1"/>
</dbReference>
<organism evidence="3 4">
    <name type="scientific">Desulfomonile tiedjei (strain ATCC 49306 / DSM 6799 / DCB-1)</name>
    <dbReference type="NCBI Taxonomy" id="706587"/>
    <lineage>
        <taxon>Bacteria</taxon>
        <taxon>Pseudomonadati</taxon>
        <taxon>Thermodesulfobacteriota</taxon>
        <taxon>Desulfomonilia</taxon>
        <taxon>Desulfomonilales</taxon>
        <taxon>Desulfomonilaceae</taxon>
        <taxon>Desulfomonile</taxon>
    </lineage>
</organism>
<dbReference type="Gene3D" id="3.40.720.10">
    <property type="entry name" value="Alkaline Phosphatase, subunit A"/>
    <property type="match status" value="1"/>
</dbReference>
<keyword evidence="3" id="KW-0378">Hydrolase</keyword>
<proteinExistence type="predicted"/>
<evidence type="ECO:0000259" key="2">
    <source>
        <dbReference type="Pfam" id="PF00884"/>
    </source>
</evidence>
<protein>
    <submittedName>
        <fullName evidence="3">Putative hydrolase of alkaline phosphatase superfamily</fullName>
    </submittedName>
</protein>
<keyword evidence="1" id="KW-1133">Transmembrane helix</keyword>
<evidence type="ECO:0000256" key="1">
    <source>
        <dbReference type="SAM" id="Phobius"/>
    </source>
</evidence>
<feature type="transmembrane region" description="Helical" evidence="1">
    <location>
        <begin position="24"/>
        <end position="47"/>
    </location>
</feature>
<feature type="domain" description="Sulfatase N-terminal" evidence="2">
    <location>
        <begin position="321"/>
        <end position="594"/>
    </location>
</feature>